<dbReference type="PIRSF" id="PIRSF006648">
    <property type="entry name" value="DrrB"/>
    <property type="match status" value="1"/>
</dbReference>
<feature type="domain" description="ABC transmembrane type-2" evidence="6">
    <location>
        <begin position="20"/>
        <end position="240"/>
    </location>
</feature>
<proteinExistence type="predicted"/>
<organism evidence="7">
    <name type="scientific">freshwater metagenome</name>
    <dbReference type="NCBI Taxonomy" id="449393"/>
    <lineage>
        <taxon>unclassified sequences</taxon>
        <taxon>metagenomes</taxon>
        <taxon>ecological metagenomes</taxon>
    </lineage>
</organism>
<dbReference type="EMBL" id="CAEZWJ010000018">
    <property type="protein sequence ID" value="CAB4653542.1"/>
    <property type="molecule type" value="Genomic_DNA"/>
</dbReference>
<dbReference type="AlphaFoldDB" id="A0A6J6KVL5"/>
<evidence type="ECO:0000259" key="6">
    <source>
        <dbReference type="PROSITE" id="PS51012"/>
    </source>
</evidence>
<feature type="transmembrane region" description="Helical" evidence="5">
    <location>
        <begin position="21"/>
        <end position="39"/>
    </location>
</feature>
<comment type="subcellular location">
    <subcellularLocation>
        <location evidence="1">Membrane</location>
        <topology evidence="1">Multi-pass membrane protein</topology>
    </subcellularLocation>
</comment>
<feature type="transmembrane region" description="Helical" evidence="5">
    <location>
        <begin position="130"/>
        <end position="153"/>
    </location>
</feature>
<feature type="transmembrane region" description="Helical" evidence="5">
    <location>
        <begin position="215"/>
        <end position="234"/>
    </location>
</feature>
<dbReference type="InterPro" id="IPR051784">
    <property type="entry name" value="Nod_factor_ABC_transporter"/>
</dbReference>
<evidence type="ECO:0000256" key="5">
    <source>
        <dbReference type="SAM" id="Phobius"/>
    </source>
</evidence>
<keyword evidence="2 5" id="KW-0812">Transmembrane</keyword>
<keyword evidence="4 5" id="KW-0472">Membrane</keyword>
<dbReference type="PROSITE" id="PS51012">
    <property type="entry name" value="ABC_TM2"/>
    <property type="match status" value="1"/>
</dbReference>
<dbReference type="Pfam" id="PF01061">
    <property type="entry name" value="ABC2_membrane"/>
    <property type="match status" value="1"/>
</dbReference>
<dbReference type="InterPro" id="IPR000412">
    <property type="entry name" value="ABC_2_transport"/>
</dbReference>
<dbReference type="PANTHER" id="PTHR43229:SF2">
    <property type="entry name" value="NODULATION PROTEIN J"/>
    <property type="match status" value="1"/>
</dbReference>
<accession>A0A6J6KVL5</accession>
<evidence type="ECO:0000256" key="2">
    <source>
        <dbReference type="ARBA" id="ARBA00022692"/>
    </source>
</evidence>
<sequence>MKRIFLQLRAELMLLARNGEQLLLTLIIPVILLAFFGSVDVLPSGDTEPLNFLVPGVLAVAIMSTSMVSLGIATGFERSYLVLKRLGATPLSKSQLVIAKILSVFVVELLQAAVLLPIGLLLGWNPAGNTWPLAIAAVFLGTASFAGVGLILAGRLRAEINLAAQNGLYLLLLLLGGMIIPRDSLPGFLSTAASVLPSTGLADLLRSTLNGSGPLMQPFIVLAVWAALAPAIAAKRFRWS</sequence>
<feature type="transmembrane region" description="Helical" evidence="5">
    <location>
        <begin position="97"/>
        <end position="124"/>
    </location>
</feature>
<dbReference type="GO" id="GO:0043190">
    <property type="term" value="C:ATP-binding cassette (ABC) transporter complex"/>
    <property type="evidence" value="ECO:0007669"/>
    <property type="project" value="InterPro"/>
</dbReference>
<name>A0A6J6KVL5_9ZZZZ</name>
<dbReference type="PANTHER" id="PTHR43229">
    <property type="entry name" value="NODULATION PROTEIN J"/>
    <property type="match status" value="1"/>
</dbReference>
<evidence type="ECO:0000256" key="4">
    <source>
        <dbReference type="ARBA" id="ARBA00023136"/>
    </source>
</evidence>
<gene>
    <name evidence="7" type="ORF">UFOPK2214_00760</name>
</gene>
<feature type="transmembrane region" description="Helical" evidence="5">
    <location>
        <begin position="160"/>
        <end position="180"/>
    </location>
</feature>
<evidence type="ECO:0000313" key="7">
    <source>
        <dbReference type="EMBL" id="CAB4653542.1"/>
    </source>
</evidence>
<feature type="transmembrane region" description="Helical" evidence="5">
    <location>
        <begin position="51"/>
        <end position="76"/>
    </location>
</feature>
<evidence type="ECO:0000256" key="1">
    <source>
        <dbReference type="ARBA" id="ARBA00004141"/>
    </source>
</evidence>
<reference evidence="7" key="1">
    <citation type="submission" date="2020-05" db="EMBL/GenBank/DDBJ databases">
        <authorList>
            <person name="Chiriac C."/>
            <person name="Salcher M."/>
            <person name="Ghai R."/>
            <person name="Kavagutti S V."/>
        </authorList>
    </citation>
    <scope>NUCLEOTIDE SEQUENCE</scope>
</reference>
<keyword evidence="3 5" id="KW-1133">Transmembrane helix</keyword>
<dbReference type="InterPro" id="IPR047817">
    <property type="entry name" value="ABC2_TM_bact-type"/>
</dbReference>
<protein>
    <submittedName>
        <fullName evidence="7">Unannotated protein</fullName>
    </submittedName>
</protein>
<evidence type="ECO:0000256" key="3">
    <source>
        <dbReference type="ARBA" id="ARBA00022989"/>
    </source>
</evidence>
<dbReference type="InterPro" id="IPR013525">
    <property type="entry name" value="ABC2_TM"/>
</dbReference>
<dbReference type="GO" id="GO:0140359">
    <property type="term" value="F:ABC-type transporter activity"/>
    <property type="evidence" value="ECO:0007669"/>
    <property type="project" value="InterPro"/>
</dbReference>